<protein>
    <submittedName>
        <fullName evidence="2">SPOR domain-containing protein</fullName>
    </submittedName>
</protein>
<proteinExistence type="predicted"/>
<dbReference type="Pfam" id="PF07676">
    <property type="entry name" value="PD40"/>
    <property type="match status" value="1"/>
</dbReference>
<sequence>MKKLMTMMLAAVPFGMFAQSSQDVYASADNILNTSYADLGDIFTDDDTERTSRTIVHVLSENVSDEDMFKVDDLLLADPDFDIQENMISYTKDHKTVFFSANRKIRAKKGDQSDIKITKSVQLQLFKAKVKENGDWVNLEMLPFNGKSHSTGHPALNQDDTKLYFVSDGPESTGKTDIFVVDLLEDGTYGKPENLGSKINTEEREVFPFVDDRSVLYFASDIETGGTELNVFASEVINDEPSTPVKLDVKASGSKEDYVAAFFEAMKMAEKEANLRDLEILLEAESLIEIARIEQAFADDMPGSAYDFSSKNIMYTVQIGAFVENIKTGTYKDSSGLFNHRYDDGYNRFYSGVFESYEEALAHLEQMKKDGHNDAFVLGLKGKKRFLP</sequence>
<evidence type="ECO:0000313" key="3">
    <source>
        <dbReference type="Proteomes" id="UP001474120"/>
    </source>
</evidence>
<dbReference type="SUPFAM" id="SSF82171">
    <property type="entry name" value="DPP6 N-terminal domain-like"/>
    <property type="match status" value="1"/>
</dbReference>
<keyword evidence="1" id="KW-0732">Signal</keyword>
<dbReference type="EMBL" id="JBCDNA010000002">
    <property type="protein sequence ID" value="MEL4456409.1"/>
    <property type="molecule type" value="Genomic_DNA"/>
</dbReference>
<evidence type="ECO:0000256" key="1">
    <source>
        <dbReference type="SAM" id="SignalP"/>
    </source>
</evidence>
<accession>A0ABU9L1U2</accession>
<organism evidence="2 3">
    <name type="scientific">Lutimonas vermicola</name>
    <dbReference type="NCBI Taxonomy" id="414288"/>
    <lineage>
        <taxon>Bacteria</taxon>
        <taxon>Pseudomonadati</taxon>
        <taxon>Bacteroidota</taxon>
        <taxon>Flavobacteriia</taxon>
        <taxon>Flavobacteriales</taxon>
        <taxon>Flavobacteriaceae</taxon>
        <taxon>Lutimonas</taxon>
    </lineage>
</organism>
<dbReference type="Proteomes" id="UP001474120">
    <property type="component" value="Unassembled WGS sequence"/>
</dbReference>
<comment type="caution">
    <text evidence="2">The sequence shown here is derived from an EMBL/GenBank/DDBJ whole genome shotgun (WGS) entry which is preliminary data.</text>
</comment>
<dbReference type="RefSeq" id="WP_342160540.1">
    <property type="nucleotide sequence ID" value="NZ_JBCDNA010000002.1"/>
</dbReference>
<evidence type="ECO:0000313" key="2">
    <source>
        <dbReference type="EMBL" id="MEL4456409.1"/>
    </source>
</evidence>
<gene>
    <name evidence="2" type="ORF">AABB81_10910</name>
</gene>
<feature type="chain" id="PRO_5046749010" evidence="1">
    <location>
        <begin position="19"/>
        <end position="388"/>
    </location>
</feature>
<dbReference type="InterPro" id="IPR011659">
    <property type="entry name" value="WD40"/>
</dbReference>
<keyword evidence="3" id="KW-1185">Reference proteome</keyword>
<reference evidence="2 3" key="1">
    <citation type="submission" date="2024-04" db="EMBL/GenBank/DDBJ databases">
        <title>whole genome sequencing of Lutimonas vermicola strain IMCC1616.</title>
        <authorList>
            <person name="Bae S.S."/>
        </authorList>
    </citation>
    <scope>NUCLEOTIDE SEQUENCE [LARGE SCALE GENOMIC DNA]</scope>
    <source>
        <strain evidence="2 3">IMCC1616</strain>
    </source>
</reference>
<name>A0ABU9L1U2_9FLAO</name>
<feature type="signal peptide" evidence="1">
    <location>
        <begin position="1"/>
        <end position="18"/>
    </location>
</feature>